<evidence type="ECO:0000313" key="3">
    <source>
        <dbReference type="EMBL" id="BCS81097.1"/>
    </source>
</evidence>
<dbReference type="CDD" id="cd10917">
    <property type="entry name" value="CE4_NodB_like_6s_7s"/>
    <property type="match status" value="1"/>
</dbReference>
<dbReference type="InterPro" id="IPR050248">
    <property type="entry name" value="Polysacc_deacetylase_ArnD"/>
</dbReference>
<keyword evidence="4" id="KW-1185">Reference proteome</keyword>
<keyword evidence="1" id="KW-0812">Transmembrane</keyword>
<dbReference type="Pfam" id="PF01522">
    <property type="entry name" value="Polysacc_deac_1"/>
    <property type="match status" value="1"/>
</dbReference>
<organism evidence="3 4">
    <name type="scientific">Caldicellulosiruptor diazotrophicus</name>
    <dbReference type="NCBI Taxonomy" id="2806205"/>
    <lineage>
        <taxon>Bacteria</taxon>
        <taxon>Bacillati</taxon>
        <taxon>Bacillota</taxon>
        <taxon>Bacillota incertae sedis</taxon>
        <taxon>Caldicellulosiruptorales</taxon>
        <taxon>Caldicellulosiruptoraceae</taxon>
        <taxon>Caldicellulosiruptor</taxon>
    </lineage>
</organism>
<evidence type="ECO:0000313" key="4">
    <source>
        <dbReference type="Proteomes" id="UP000663623"/>
    </source>
</evidence>
<reference evidence="3 4" key="1">
    <citation type="submission" date="2021-02" db="EMBL/GenBank/DDBJ databases">
        <title>Nitrogen-fixing ability and nitrogen fixation related genes of thermophilic fermentative bacteria in the genus Caldicellulosiruptor.</title>
        <authorList>
            <person name="Chen Y."/>
            <person name="Nishihara A."/>
            <person name="Haruta S."/>
        </authorList>
    </citation>
    <scope>NUCLEOTIDE SEQUENCE [LARGE SCALE GENOMIC DNA]</scope>
    <source>
        <strain evidence="3 4">YA01</strain>
    </source>
</reference>
<feature type="transmembrane region" description="Helical" evidence="1">
    <location>
        <begin position="12"/>
        <end position="31"/>
    </location>
</feature>
<name>A0ABN6E6W8_9FIRM</name>
<sequence>MIRVFDITKIIKLLLITILIFLTINTIFIYSKLAVDVINQKKLLPIYCVDRNDKKIALTFDAAWGNDDTKELLSILKKYNAKATFFLVGFWVEKYPEDVKDIFSQGHEIGSHSDKHLHMSRLSESEIIKDIKSCEEKIIRIIHKKPTVFRPPYGDYNNTLIKTLSSLGYYVIQWDVDSLDWKDLSAQDIAQRVLKRVKSGSIVLFHNNAKNTKYALPIILNTLTKQGYEFVTVSELIYKDGYYIDHQGVQKRIIR</sequence>
<dbReference type="InterPro" id="IPR011330">
    <property type="entry name" value="Glyco_hydro/deAcase_b/a-brl"/>
</dbReference>
<gene>
    <name evidence="3" type="ORF">CaldiYA01_10570</name>
</gene>
<dbReference type="NCBIfam" id="TIGR02764">
    <property type="entry name" value="spore_ybaN_pdaB"/>
    <property type="match status" value="1"/>
</dbReference>
<feature type="domain" description="NodB homology" evidence="2">
    <location>
        <begin position="54"/>
        <end position="231"/>
    </location>
</feature>
<evidence type="ECO:0000256" key="1">
    <source>
        <dbReference type="SAM" id="Phobius"/>
    </source>
</evidence>
<keyword evidence="1" id="KW-1133">Transmembrane helix</keyword>
<accession>A0ABN6E6W8</accession>
<dbReference type="Proteomes" id="UP000663623">
    <property type="component" value="Chromosome"/>
</dbReference>
<dbReference type="SUPFAM" id="SSF88713">
    <property type="entry name" value="Glycoside hydrolase/deacetylase"/>
    <property type="match status" value="1"/>
</dbReference>
<dbReference type="PROSITE" id="PS51677">
    <property type="entry name" value="NODB"/>
    <property type="match status" value="1"/>
</dbReference>
<dbReference type="PANTHER" id="PTHR10587">
    <property type="entry name" value="GLYCOSYL TRANSFERASE-RELATED"/>
    <property type="match status" value="1"/>
</dbReference>
<evidence type="ECO:0000259" key="2">
    <source>
        <dbReference type="PROSITE" id="PS51677"/>
    </source>
</evidence>
<dbReference type="InterPro" id="IPR002509">
    <property type="entry name" value="NODB_dom"/>
</dbReference>
<dbReference type="RefSeq" id="WP_207182246.1">
    <property type="nucleotide sequence ID" value="NZ_AP024480.1"/>
</dbReference>
<protein>
    <submittedName>
        <fullName evidence="3">Polysaccharide deacetylase family sporulation protein PdaB</fullName>
    </submittedName>
</protein>
<dbReference type="InterPro" id="IPR014132">
    <property type="entry name" value="PdaB-like"/>
</dbReference>
<proteinExistence type="predicted"/>
<dbReference type="PANTHER" id="PTHR10587:SF128">
    <property type="entry name" value="POLYSACCHARIDE DEACETYLASE PDAB-RELATED"/>
    <property type="match status" value="1"/>
</dbReference>
<keyword evidence="1" id="KW-0472">Membrane</keyword>
<dbReference type="Gene3D" id="3.20.20.370">
    <property type="entry name" value="Glycoside hydrolase/deacetylase"/>
    <property type="match status" value="1"/>
</dbReference>
<dbReference type="EMBL" id="AP024480">
    <property type="protein sequence ID" value="BCS81097.1"/>
    <property type="molecule type" value="Genomic_DNA"/>
</dbReference>